<keyword evidence="1" id="KW-0472">Membrane</keyword>
<gene>
    <name evidence="2" type="ORF">ABVT11_00455</name>
</gene>
<evidence type="ECO:0000313" key="3">
    <source>
        <dbReference type="Proteomes" id="UP001548590"/>
    </source>
</evidence>
<comment type="caution">
    <text evidence="2">The sequence shown here is derived from an EMBL/GenBank/DDBJ whole genome shotgun (WGS) entry which is preliminary data.</text>
</comment>
<keyword evidence="1" id="KW-0812">Transmembrane</keyword>
<keyword evidence="3" id="KW-1185">Reference proteome</keyword>
<organism evidence="2 3">
    <name type="scientific">Uliginosibacterium paludis</name>
    <dbReference type="NCBI Taxonomy" id="1615952"/>
    <lineage>
        <taxon>Bacteria</taxon>
        <taxon>Pseudomonadati</taxon>
        <taxon>Pseudomonadota</taxon>
        <taxon>Betaproteobacteria</taxon>
        <taxon>Rhodocyclales</taxon>
        <taxon>Zoogloeaceae</taxon>
        <taxon>Uliginosibacterium</taxon>
    </lineage>
</organism>
<proteinExistence type="predicted"/>
<dbReference type="Pfam" id="PF05545">
    <property type="entry name" value="FixQ"/>
    <property type="match status" value="1"/>
</dbReference>
<evidence type="ECO:0000313" key="2">
    <source>
        <dbReference type="EMBL" id="MET1488277.1"/>
    </source>
</evidence>
<dbReference type="InterPro" id="IPR008621">
    <property type="entry name" value="Cbb3-typ_cyt_oxidase_comp"/>
</dbReference>
<keyword evidence="1" id="KW-1133">Transmembrane helix</keyword>
<name>A0ABV2CKD7_9RHOO</name>
<sequence length="63" mass="6681">MDINLVRSLVTAAGFCCFLGIIFWAYSKAARKGFEEAAMLPFMDGEEMGSVPVTGQKSGGDAS</sequence>
<evidence type="ECO:0000256" key="1">
    <source>
        <dbReference type="SAM" id="Phobius"/>
    </source>
</evidence>
<dbReference type="EMBL" id="JBEWLZ010000001">
    <property type="protein sequence ID" value="MET1488277.1"/>
    <property type="molecule type" value="Genomic_DNA"/>
</dbReference>
<dbReference type="CDD" id="cd01324">
    <property type="entry name" value="cbb3_Oxidase_CcoQ"/>
    <property type="match status" value="1"/>
</dbReference>
<protein>
    <submittedName>
        <fullName evidence="2">CcoQ/FixQ family Cbb3-type cytochrome c oxidase assembly chaperone</fullName>
    </submittedName>
</protein>
<accession>A0ABV2CKD7</accession>
<dbReference type="RefSeq" id="WP_345926246.1">
    <property type="nucleotide sequence ID" value="NZ_JBDIVF010000003.1"/>
</dbReference>
<dbReference type="Proteomes" id="UP001548590">
    <property type="component" value="Unassembled WGS sequence"/>
</dbReference>
<reference evidence="2 3" key="1">
    <citation type="submission" date="2024-07" db="EMBL/GenBank/DDBJ databases">
        <title>Uliginosibacterium paludis KCTC:42655.</title>
        <authorList>
            <person name="Kim M.K."/>
        </authorList>
    </citation>
    <scope>NUCLEOTIDE SEQUENCE [LARGE SCALE GENOMIC DNA]</scope>
    <source>
        <strain evidence="2 3">KCTC 42655</strain>
    </source>
</reference>
<feature type="transmembrane region" description="Helical" evidence="1">
    <location>
        <begin position="6"/>
        <end position="26"/>
    </location>
</feature>